<keyword evidence="5 10" id="KW-0808">Transferase</keyword>
<dbReference type="RefSeq" id="WP_012635700.1">
    <property type="nucleotide sequence ID" value="NC_011899.1"/>
</dbReference>
<dbReference type="OrthoDB" id="9803114at2"/>
<evidence type="ECO:0000313" key="12">
    <source>
        <dbReference type="EMBL" id="ACL69512.1"/>
    </source>
</evidence>
<dbReference type="InterPro" id="IPR036188">
    <property type="entry name" value="FAD/NAD-bd_sf"/>
</dbReference>
<evidence type="ECO:0000313" key="13">
    <source>
        <dbReference type="Proteomes" id="UP000000719"/>
    </source>
</evidence>
<gene>
    <name evidence="10" type="primary">trmFO</name>
    <name evidence="12" type="ordered locus">Hore_07550</name>
</gene>
<accession>B8CW43</accession>
<dbReference type="EMBL" id="CP001098">
    <property type="protein sequence ID" value="ACL69512.1"/>
    <property type="molecule type" value="Genomic_DNA"/>
</dbReference>
<evidence type="ECO:0000256" key="5">
    <source>
        <dbReference type="ARBA" id="ARBA00022679"/>
    </source>
</evidence>
<comment type="cofactor">
    <cofactor evidence="1 10">
        <name>FAD</name>
        <dbReference type="ChEBI" id="CHEBI:57692"/>
    </cofactor>
</comment>
<keyword evidence="13" id="KW-1185">Reference proteome</keyword>
<comment type="similarity">
    <text evidence="10">Belongs to the MnmG family. TrmFO subfamily.</text>
</comment>
<dbReference type="Pfam" id="PF01134">
    <property type="entry name" value="GIDA"/>
    <property type="match status" value="1"/>
</dbReference>
<dbReference type="eggNOG" id="COG1206">
    <property type="taxonomic scope" value="Bacteria"/>
</dbReference>
<evidence type="ECO:0000256" key="9">
    <source>
        <dbReference type="ARBA" id="ARBA00023027"/>
    </source>
</evidence>
<feature type="domain" description="MnmG N-terminal" evidence="11">
    <location>
        <begin position="4"/>
        <end position="367"/>
    </location>
</feature>
<dbReference type="HAMAP" id="MF_01037">
    <property type="entry name" value="TrmFO"/>
    <property type="match status" value="1"/>
</dbReference>
<evidence type="ECO:0000259" key="11">
    <source>
        <dbReference type="Pfam" id="PF01134"/>
    </source>
</evidence>
<dbReference type="GO" id="GO:0002098">
    <property type="term" value="P:tRNA wobble uridine modification"/>
    <property type="evidence" value="ECO:0007669"/>
    <property type="project" value="TreeGrafter"/>
</dbReference>
<evidence type="ECO:0000256" key="10">
    <source>
        <dbReference type="HAMAP-Rule" id="MF_01037"/>
    </source>
</evidence>
<sequence>MDRLIVIGAGLAGCEATWQAINRGVEVDLYEMRPEQKTPAHNTGFFAELVCSNSLGANHLHNAGGILKEEMRHLNSLIIKTADKHRVPAGRALAVDRNEFAREITKKLKEHPGVHYHNEEVTDIPEDRVVIIATGPLTSDKLTKEIKKLTGEEYLYFFDAAAPIITADSIDYNKVFRASRYEDGKGDYLNCPMSREEYEEFWNALVSAERHQPHNFEKDMYFEGCLPIEVLAERGKKTLLFGPLKPVGLVDPNTQEKPYAVVQLRQDNAEGTLYNLVGFQTRLKWGEQKRIINMIPGLENAEIVRYGVMHRNTYLNSPKLLNSCYQLRHKENIFFAGQITGVEGYVESASSGLIAGLNAARLLQGKELLRFPRTTAHGALSSYISNPAKDKLQPMNINFGLFPPLDIKIRNKRERKEKKGTRALEDLKGFMLTYGLH</sequence>
<evidence type="ECO:0000256" key="2">
    <source>
        <dbReference type="ARBA" id="ARBA00022490"/>
    </source>
</evidence>
<dbReference type="PROSITE" id="PS01281">
    <property type="entry name" value="GIDA_2"/>
    <property type="match status" value="1"/>
</dbReference>
<keyword evidence="4 10" id="KW-0285">Flavoprotein</keyword>
<comment type="subcellular location">
    <subcellularLocation>
        <location evidence="10">Cytoplasm</location>
    </subcellularLocation>
</comment>
<dbReference type="NCBIfam" id="NF003739">
    <property type="entry name" value="PRK05335.1"/>
    <property type="match status" value="1"/>
</dbReference>
<keyword evidence="3 10" id="KW-0489">Methyltransferase</keyword>
<dbReference type="GO" id="GO:0050660">
    <property type="term" value="F:flavin adenine dinucleotide binding"/>
    <property type="evidence" value="ECO:0007669"/>
    <property type="project" value="UniProtKB-UniRule"/>
</dbReference>
<feature type="binding site" evidence="10">
    <location>
        <begin position="8"/>
        <end position="13"/>
    </location>
    <ligand>
        <name>FAD</name>
        <dbReference type="ChEBI" id="CHEBI:57692"/>
    </ligand>
</feature>
<keyword evidence="7 10" id="KW-0274">FAD</keyword>
<dbReference type="InterPro" id="IPR020595">
    <property type="entry name" value="MnmG-rel_CS"/>
</dbReference>
<evidence type="ECO:0000256" key="3">
    <source>
        <dbReference type="ARBA" id="ARBA00022603"/>
    </source>
</evidence>
<dbReference type="InterPro" id="IPR002218">
    <property type="entry name" value="MnmG-rel"/>
</dbReference>
<dbReference type="Gene3D" id="3.50.50.60">
    <property type="entry name" value="FAD/NAD(P)-binding domain"/>
    <property type="match status" value="2"/>
</dbReference>
<keyword evidence="9 10" id="KW-0520">NAD</keyword>
<evidence type="ECO:0000256" key="4">
    <source>
        <dbReference type="ARBA" id="ARBA00022630"/>
    </source>
</evidence>
<dbReference type="KEGG" id="hor:Hore_07550"/>
<evidence type="ECO:0000256" key="7">
    <source>
        <dbReference type="ARBA" id="ARBA00022827"/>
    </source>
</evidence>
<protein>
    <recommendedName>
        <fullName evidence="10">Methylenetetrahydrofolate--tRNA-(uracil-5-)-methyltransferase TrmFO</fullName>
        <ecNumber evidence="10">2.1.1.74</ecNumber>
    </recommendedName>
    <alternativeName>
        <fullName evidence="10">Folate-dependent tRNA (uracil-5-)-methyltransferase</fullName>
    </alternativeName>
    <alternativeName>
        <fullName evidence="10">Folate-dependent tRNA(M-5-U54)-methyltransferase</fullName>
    </alternativeName>
</protein>
<evidence type="ECO:0000256" key="6">
    <source>
        <dbReference type="ARBA" id="ARBA00022694"/>
    </source>
</evidence>
<reference evidence="12 13" key="1">
    <citation type="journal article" date="2009" name="PLoS ONE">
        <title>Genome analysis of the anaerobic thermohalophilic bacterium Halothermothrix orenii.</title>
        <authorList>
            <person name="Mavromatis K."/>
            <person name="Ivanova N."/>
            <person name="Anderson I."/>
            <person name="Lykidis A."/>
            <person name="Hooper S.D."/>
            <person name="Sun H."/>
            <person name="Kunin V."/>
            <person name="Lapidus A."/>
            <person name="Hugenholtz P."/>
            <person name="Patel B."/>
            <person name="Kyrpides N.C."/>
        </authorList>
    </citation>
    <scope>NUCLEOTIDE SEQUENCE [LARGE SCALE GENOMIC DNA]</scope>
    <source>
        <strain evidence="13">H 168 / OCM 544 / DSM 9562</strain>
    </source>
</reference>
<comment type="function">
    <text evidence="10">Catalyzes the folate-dependent formation of 5-methyl-uridine at position 54 (M-5-U54) in all tRNAs.</text>
</comment>
<dbReference type="Proteomes" id="UP000000719">
    <property type="component" value="Chromosome"/>
</dbReference>
<dbReference type="GO" id="GO:0005829">
    <property type="term" value="C:cytosol"/>
    <property type="evidence" value="ECO:0007669"/>
    <property type="project" value="TreeGrafter"/>
</dbReference>
<comment type="catalytic activity">
    <reaction evidence="10">
        <text>uridine(54) in tRNA + (6R)-5,10-methylene-5,6,7,8-tetrahydrofolate + NADPH + H(+) = 5-methyluridine(54) in tRNA + (6S)-5,6,7,8-tetrahydrofolate + NADP(+)</text>
        <dbReference type="Rhea" id="RHEA:62372"/>
        <dbReference type="Rhea" id="RHEA-COMP:10167"/>
        <dbReference type="Rhea" id="RHEA-COMP:10193"/>
        <dbReference type="ChEBI" id="CHEBI:15378"/>
        <dbReference type="ChEBI" id="CHEBI:15636"/>
        <dbReference type="ChEBI" id="CHEBI:57453"/>
        <dbReference type="ChEBI" id="CHEBI:57783"/>
        <dbReference type="ChEBI" id="CHEBI:58349"/>
        <dbReference type="ChEBI" id="CHEBI:65315"/>
        <dbReference type="ChEBI" id="CHEBI:74447"/>
        <dbReference type="EC" id="2.1.1.74"/>
    </reaction>
</comment>
<comment type="catalytic activity">
    <reaction evidence="10">
        <text>uridine(54) in tRNA + (6R)-5,10-methylene-5,6,7,8-tetrahydrofolate + NADH + H(+) = 5-methyluridine(54) in tRNA + (6S)-5,6,7,8-tetrahydrofolate + NAD(+)</text>
        <dbReference type="Rhea" id="RHEA:16873"/>
        <dbReference type="Rhea" id="RHEA-COMP:10167"/>
        <dbReference type="Rhea" id="RHEA-COMP:10193"/>
        <dbReference type="ChEBI" id="CHEBI:15378"/>
        <dbReference type="ChEBI" id="CHEBI:15636"/>
        <dbReference type="ChEBI" id="CHEBI:57453"/>
        <dbReference type="ChEBI" id="CHEBI:57540"/>
        <dbReference type="ChEBI" id="CHEBI:57945"/>
        <dbReference type="ChEBI" id="CHEBI:65315"/>
        <dbReference type="ChEBI" id="CHEBI:74447"/>
        <dbReference type="EC" id="2.1.1.74"/>
    </reaction>
</comment>
<dbReference type="HOGENOM" id="CLU_033057_1_0_9"/>
<dbReference type="GO" id="GO:0047151">
    <property type="term" value="F:tRNA (uracil(54)-C5)-methyltransferase activity, 5,10-methylenetetrahydrofolate-dependent"/>
    <property type="evidence" value="ECO:0007669"/>
    <property type="project" value="UniProtKB-UniRule"/>
</dbReference>
<dbReference type="InterPro" id="IPR004417">
    <property type="entry name" value="TrmFO"/>
</dbReference>
<organism evidence="12 13">
    <name type="scientific">Halothermothrix orenii (strain H 168 / OCM 544 / DSM 9562)</name>
    <dbReference type="NCBI Taxonomy" id="373903"/>
    <lineage>
        <taxon>Bacteria</taxon>
        <taxon>Bacillati</taxon>
        <taxon>Bacillota</taxon>
        <taxon>Clostridia</taxon>
        <taxon>Halanaerobiales</taxon>
        <taxon>Halothermotrichaceae</taxon>
        <taxon>Halothermothrix</taxon>
    </lineage>
</organism>
<name>B8CW43_HALOH</name>
<dbReference type="GO" id="GO:0030488">
    <property type="term" value="P:tRNA methylation"/>
    <property type="evidence" value="ECO:0007669"/>
    <property type="project" value="TreeGrafter"/>
</dbReference>
<dbReference type="SUPFAM" id="SSF51905">
    <property type="entry name" value="FAD/NAD(P)-binding domain"/>
    <property type="match status" value="1"/>
</dbReference>
<dbReference type="InterPro" id="IPR040131">
    <property type="entry name" value="MnmG_N"/>
</dbReference>
<dbReference type="AlphaFoldDB" id="B8CW43"/>
<dbReference type="EC" id="2.1.1.74" evidence="10"/>
<dbReference type="FunFam" id="3.50.50.60:FF:000035">
    <property type="entry name" value="Methylenetetrahydrofolate--tRNA-(uracil-5-)-methyltransferase TrmFO"/>
    <property type="match status" value="1"/>
</dbReference>
<proteinExistence type="inferred from homology"/>
<keyword evidence="2 10" id="KW-0963">Cytoplasm</keyword>
<evidence type="ECO:0000256" key="1">
    <source>
        <dbReference type="ARBA" id="ARBA00001974"/>
    </source>
</evidence>
<dbReference type="PANTHER" id="PTHR11806">
    <property type="entry name" value="GLUCOSE INHIBITED DIVISION PROTEIN A"/>
    <property type="match status" value="1"/>
</dbReference>
<dbReference type="PANTHER" id="PTHR11806:SF2">
    <property type="entry name" value="METHYLENETETRAHYDROFOLATE--TRNA-(URACIL-5-)-METHYLTRANSFERASE TRMFO"/>
    <property type="match status" value="1"/>
</dbReference>
<evidence type="ECO:0000256" key="8">
    <source>
        <dbReference type="ARBA" id="ARBA00022857"/>
    </source>
</evidence>
<dbReference type="NCBIfam" id="TIGR00137">
    <property type="entry name" value="gid_trmFO"/>
    <property type="match status" value="1"/>
</dbReference>
<keyword evidence="8 10" id="KW-0521">NADP</keyword>
<keyword evidence="6 10" id="KW-0819">tRNA processing</keyword>
<dbReference type="STRING" id="373903.Hore_07550"/>